<reference evidence="2" key="1">
    <citation type="submission" date="2020-10" db="EMBL/GenBank/DDBJ databases">
        <authorList>
            <person name="Kikuchi T."/>
        </authorList>
    </citation>
    <scope>NUCLEOTIDE SEQUENCE</scope>
    <source>
        <strain evidence="2">NKZ352</strain>
    </source>
</reference>
<comment type="caution">
    <text evidence="2">The sequence shown here is derived from an EMBL/GenBank/DDBJ whole genome shotgun (WGS) entry which is preliminary data.</text>
</comment>
<protein>
    <submittedName>
        <fullName evidence="2">Uncharacterized protein</fullName>
    </submittedName>
</protein>
<dbReference type="AlphaFoldDB" id="A0A8S1GQ80"/>
<dbReference type="EMBL" id="CAJGYM010000003">
    <property type="protein sequence ID" value="CAD6185847.1"/>
    <property type="molecule type" value="Genomic_DNA"/>
</dbReference>
<accession>A0A8S1GQ80</accession>
<dbReference type="Proteomes" id="UP000835052">
    <property type="component" value="Unassembled WGS sequence"/>
</dbReference>
<evidence type="ECO:0000313" key="3">
    <source>
        <dbReference type="Proteomes" id="UP000835052"/>
    </source>
</evidence>
<proteinExistence type="predicted"/>
<dbReference type="OrthoDB" id="5842678at2759"/>
<gene>
    <name evidence="2" type="ORF">CAUJ_LOCUS1766</name>
</gene>
<feature type="compositionally biased region" description="Low complexity" evidence="1">
    <location>
        <begin position="217"/>
        <end position="227"/>
    </location>
</feature>
<evidence type="ECO:0000313" key="2">
    <source>
        <dbReference type="EMBL" id="CAD6185847.1"/>
    </source>
</evidence>
<sequence length="275" mass="31880">MLHISHAQRARNAPHRQSVLDFRQEDAAKSWSSENSSSSSSRCCSSSRNLSYNCTYLQDFLKNNQRTPSEDVGKLRGEVQDEYYKETDVSRKRECLLDAIALLNVLKEQTVQIRREEDTNLAFFLAEYQNFVYWVYSTIRFSMFMSEMERHFQDLKDHHRVILSSLKQTSGEFLTTIVRFSFLCLEFAEICDEEALHWCRSAHTRYLKKKGPRRSDSSISAASTCSDPGDQLQARRDADHERQLIQDLRNNVQAIELAITLNLSTKNTSGEKLID</sequence>
<keyword evidence="3" id="KW-1185">Reference proteome</keyword>
<name>A0A8S1GQ80_9PELO</name>
<feature type="region of interest" description="Disordered" evidence="1">
    <location>
        <begin position="210"/>
        <end position="238"/>
    </location>
</feature>
<evidence type="ECO:0000256" key="1">
    <source>
        <dbReference type="SAM" id="MobiDB-lite"/>
    </source>
</evidence>
<organism evidence="2 3">
    <name type="scientific">Caenorhabditis auriculariae</name>
    <dbReference type="NCBI Taxonomy" id="2777116"/>
    <lineage>
        <taxon>Eukaryota</taxon>
        <taxon>Metazoa</taxon>
        <taxon>Ecdysozoa</taxon>
        <taxon>Nematoda</taxon>
        <taxon>Chromadorea</taxon>
        <taxon>Rhabditida</taxon>
        <taxon>Rhabditina</taxon>
        <taxon>Rhabditomorpha</taxon>
        <taxon>Rhabditoidea</taxon>
        <taxon>Rhabditidae</taxon>
        <taxon>Peloderinae</taxon>
        <taxon>Caenorhabditis</taxon>
    </lineage>
</organism>